<gene>
    <name evidence="3" type="ORF">GCM10023331_29050</name>
</gene>
<accession>A0ABP9DFT7</accession>
<feature type="transmembrane region" description="Helical" evidence="2">
    <location>
        <begin position="6"/>
        <end position="25"/>
    </location>
</feature>
<reference evidence="4" key="1">
    <citation type="journal article" date="2019" name="Int. J. Syst. Evol. Microbiol.">
        <title>The Global Catalogue of Microorganisms (GCM) 10K type strain sequencing project: providing services to taxonomists for standard genome sequencing and annotation.</title>
        <authorList>
            <consortium name="The Broad Institute Genomics Platform"/>
            <consortium name="The Broad Institute Genome Sequencing Center for Infectious Disease"/>
            <person name="Wu L."/>
            <person name="Ma J."/>
        </authorList>
    </citation>
    <scope>NUCLEOTIDE SEQUENCE [LARGE SCALE GENOMIC DNA]</scope>
    <source>
        <strain evidence="4">JCM 18326</strain>
    </source>
</reference>
<sequence>MKKAFVYIFVTFYLFASIRPLLVVMEDWMAHAFWLTVHQHHHHAQGNDHVLQELKEESIHQHEHTTHSHKKKKEEKKQEEVLINQLIEWYSHASFRTKRKYFPPINGSPLEGYPFRITPPPKGISFI</sequence>
<evidence type="ECO:0000313" key="3">
    <source>
        <dbReference type="EMBL" id="GAA4842278.1"/>
    </source>
</evidence>
<name>A0ABP9DFT7_9BACT</name>
<keyword evidence="2" id="KW-0472">Membrane</keyword>
<keyword evidence="4" id="KW-1185">Reference proteome</keyword>
<feature type="region of interest" description="Disordered" evidence="1">
    <location>
        <begin position="53"/>
        <end position="77"/>
    </location>
</feature>
<keyword evidence="2" id="KW-0812">Transmembrane</keyword>
<feature type="compositionally biased region" description="Basic and acidic residues" evidence="1">
    <location>
        <begin position="53"/>
        <end position="66"/>
    </location>
</feature>
<dbReference type="EMBL" id="BAABJX010000045">
    <property type="protein sequence ID" value="GAA4842278.1"/>
    <property type="molecule type" value="Genomic_DNA"/>
</dbReference>
<comment type="caution">
    <text evidence="3">The sequence shown here is derived from an EMBL/GenBank/DDBJ whole genome shotgun (WGS) entry which is preliminary data.</text>
</comment>
<keyword evidence="2" id="KW-1133">Transmembrane helix</keyword>
<proteinExistence type="predicted"/>
<protein>
    <submittedName>
        <fullName evidence="3">Uncharacterized protein</fullName>
    </submittedName>
</protein>
<evidence type="ECO:0000256" key="1">
    <source>
        <dbReference type="SAM" id="MobiDB-lite"/>
    </source>
</evidence>
<organism evidence="3 4">
    <name type="scientific">Algivirga pacifica</name>
    <dbReference type="NCBI Taxonomy" id="1162670"/>
    <lineage>
        <taxon>Bacteria</taxon>
        <taxon>Pseudomonadati</taxon>
        <taxon>Bacteroidota</taxon>
        <taxon>Cytophagia</taxon>
        <taxon>Cytophagales</taxon>
        <taxon>Flammeovirgaceae</taxon>
        <taxon>Algivirga</taxon>
    </lineage>
</organism>
<evidence type="ECO:0000313" key="4">
    <source>
        <dbReference type="Proteomes" id="UP001500298"/>
    </source>
</evidence>
<dbReference type="Proteomes" id="UP001500298">
    <property type="component" value="Unassembled WGS sequence"/>
</dbReference>
<evidence type="ECO:0000256" key="2">
    <source>
        <dbReference type="SAM" id="Phobius"/>
    </source>
</evidence>
<dbReference type="RefSeq" id="WP_345373040.1">
    <property type="nucleotide sequence ID" value="NZ_BAABJX010000045.1"/>
</dbReference>